<proteinExistence type="predicted"/>
<feature type="compositionally biased region" description="Polar residues" evidence="1">
    <location>
        <begin position="736"/>
        <end position="748"/>
    </location>
</feature>
<name>A0AAD6Y6W1_9AGAR</name>
<feature type="region of interest" description="Disordered" evidence="1">
    <location>
        <begin position="710"/>
        <end position="731"/>
    </location>
</feature>
<feature type="compositionally biased region" description="Polar residues" evidence="1">
    <location>
        <begin position="125"/>
        <end position="156"/>
    </location>
</feature>
<feature type="compositionally biased region" description="Low complexity" evidence="1">
    <location>
        <begin position="180"/>
        <end position="194"/>
    </location>
</feature>
<dbReference type="EMBL" id="JARJCW010000066">
    <property type="protein sequence ID" value="KAJ7199820.1"/>
    <property type="molecule type" value="Genomic_DNA"/>
</dbReference>
<feature type="compositionally biased region" description="Basic and acidic residues" evidence="1">
    <location>
        <begin position="230"/>
        <end position="269"/>
    </location>
</feature>
<gene>
    <name evidence="2" type="ORF">GGX14DRAFT_467448</name>
</gene>
<feature type="compositionally biased region" description="Low complexity" evidence="1">
    <location>
        <begin position="300"/>
        <end position="334"/>
    </location>
</feature>
<feature type="compositionally biased region" description="Acidic residues" evidence="1">
    <location>
        <begin position="710"/>
        <end position="728"/>
    </location>
</feature>
<feature type="region of interest" description="Disordered" evidence="1">
    <location>
        <begin position="845"/>
        <end position="871"/>
    </location>
</feature>
<feature type="region of interest" description="Disordered" evidence="1">
    <location>
        <begin position="421"/>
        <end position="442"/>
    </location>
</feature>
<evidence type="ECO:0000313" key="2">
    <source>
        <dbReference type="EMBL" id="KAJ7199820.1"/>
    </source>
</evidence>
<feature type="compositionally biased region" description="Low complexity" evidence="1">
    <location>
        <begin position="58"/>
        <end position="75"/>
    </location>
</feature>
<organism evidence="2 3">
    <name type="scientific">Mycena pura</name>
    <dbReference type="NCBI Taxonomy" id="153505"/>
    <lineage>
        <taxon>Eukaryota</taxon>
        <taxon>Fungi</taxon>
        <taxon>Dikarya</taxon>
        <taxon>Basidiomycota</taxon>
        <taxon>Agaricomycotina</taxon>
        <taxon>Agaricomycetes</taxon>
        <taxon>Agaricomycetidae</taxon>
        <taxon>Agaricales</taxon>
        <taxon>Marasmiineae</taxon>
        <taxon>Mycenaceae</taxon>
        <taxon>Mycena</taxon>
    </lineage>
</organism>
<feature type="compositionally biased region" description="Pro residues" evidence="1">
    <location>
        <begin position="421"/>
        <end position="433"/>
    </location>
</feature>
<feature type="region of interest" description="Disordered" evidence="1">
    <location>
        <begin position="769"/>
        <end position="793"/>
    </location>
</feature>
<feature type="region of interest" description="Disordered" evidence="1">
    <location>
        <begin position="1"/>
        <end position="351"/>
    </location>
</feature>
<feature type="region of interest" description="Disordered" evidence="1">
    <location>
        <begin position="990"/>
        <end position="1026"/>
    </location>
</feature>
<feature type="compositionally biased region" description="Polar residues" evidence="1">
    <location>
        <begin position="35"/>
        <end position="49"/>
    </location>
</feature>
<dbReference type="Proteomes" id="UP001219525">
    <property type="component" value="Unassembled WGS sequence"/>
</dbReference>
<feature type="compositionally biased region" description="Basic and acidic residues" evidence="1">
    <location>
        <begin position="1084"/>
        <end position="1093"/>
    </location>
</feature>
<feature type="region of interest" description="Disordered" evidence="1">
    <location>
        <begin position="1079"/>
        <end position="1101"/>
    </location>
</feature>
<sequence>MAPRTKSPVAASAGPSPSPSPRRSARFAPIPAPVASTSRIPQDGATTPRFSRRLSLKAATTSPPGHAAAAASPSPTHKKRKSPDLQDSVRKRQRARCPAEPHPTPTRTGKGKAPSPPSDTDKIGANTSRNGLHNQNQNPQLHARTSNSENQNTHAPATQPFPVRRVTRRTAHLFTNGHQPSLKPPSTSSSPSPSQNLLTLRPALRGTSPAPNTRLDEIDMGVASPLTSPVRERSDAPWAKEEAKVKEEPVEDRMDAEGCEDASSRREENGENGGGDGKEGKAQGADAEGDVEMPPASLKADAPMASAEPSASAATNAKPSPSTTSSPGAPSNTGNIMPPRSLSPEDFSPSPFAPCVLPVPTCEPSPLVAPPADATPPSPFATGNRCIMTARGVPDFAGPDGLPITLDMSAAGPPVSPDWPLPHAPFPLSPSPTSPTGATASPTSPYGYPGVYGTGAGVGYAERHTRAVEWNALVLRRQRAGELAAREAAEAAARAEAVARWRGWMPPGRGAAVPWPADAGAGPEAARRDVEMEPQEEEMSSAGDAATDEAYDGATNQSFTGRGMRGRSPLSLVSPPFRPLSATPPAENVVVLEPSQQLPQSDAGRQEQGPSTDLVYEAPPQLGSPYPQHPQEEIEDLGPDPHTRLHTSWGLWKIASRVRVWDIRTRYTPALIRSLVAQEADDFYSSTGKPHPDALHFMDEEYYDWELEDSASEGDGSGEDDGDGDSFELEPPLQQSFSLNADSNNPSGEDSIGTAEMDVGGALSSFYVAPQQQPQPTGPAQGPGFPPQLQLPLPLPPPPLASVRVPVLRHLFTDIPIAPAGGAGGAGGRGTPVDTTRRAAWRGTATAEELEDGGHAGAGRGTLERRLPHPRSRPHPLYLAMARAAEAEGGNAFVQGPEGLTQDLARQPGDPPVLPIGGLKDLVRSMRVEDEEGRGTEEGRGRQEMSEPFEPDEAVWQEFLKSVGVDGTAGSTSASSPVTAQIDGDAMEVDAHIGGTDGDADADAEADSSSGGAGGTSGGVSLGLPPAGGLSIPPSANSAGASMLGPGMGVEMGIGMFGMAMGAMGMGWFGGASSPPVAVSVGDGGERERERESSLSFALGV</sequence>
<feature type="region of interest" description="Disordered" evidence="1">
    <location>
        <begin position="924"/>
        <end position="949"/>
    </location>
</feature>
<feature type="region of interest" description="Disordered" evidence="1">
    <location>
        <begin position="596"/>
        <end position="633"/>
    </location>
</feature>
<feature type="compositionally biased region" description="Basic and acidic residues" evidence="1">
    <location>
        <begin position="924"/>
        <end position="945"/>
    </location>
</feature>
<feature type="compositionally biased region" description="Gly residues" evidence="1">
    <location>
        <begin position="1011"/>
        <end position="1021"/>
    </location>
</feature>
<comment type="caution">
    <text evidence="2">The sequence shown here is derived from an EMBL/GenBank/DDBJ whole genome shotgun (WGS) entry which is preliminary data.</text>
</comment>
<reference evidence="2" key="1">
    <citation type="submission" date="2023-03" db="EMBL/GenBank/DDBJ databases">
        <title>Massive genome expansion in bonnet fungi (Mycena s.s.) driven by repeated elements and novel gene families across ecological guilds.</title>
        <authorList>
            <consortium name="Lawrence Berkeley National Laboratory"/>
            <person name="Harder C.B."/>
            <person name="Miyauchi S."/>
            <person name="Viragh M."/>
            <person name="Kuo A."/>
            <person name="Thoen E."/>
            <person name="Andreopoulos B."/>
            <person name="Lu D."/>
            <person name="Skrede I."/>
            <person name="Drula E."/>
            <person name="Henrissat B."/>
            <person name="Morin E."/>
            <person name="Kohler A."/>
            <person name="Barry K."/>
            <person name="LaButti K."/>
            <person name="Morin E."/>
            <person name="Salamov A."/>
            <person name="Lipzen A."/>
            <person name="Mereny Z."/>
            <person name="Hegedus B."/>
            <person name="Baldrian P."/>
            <person name="Stursova M."/>
            <person name="Weitz H."/>
            <person name="Taylor A."/>
            <person name="Grigoriev I.V."/>
            <person name="Nagy L.G."/>
            <person name="Martin F."/>
            <person name="Kauserud H."/>
        </authorList>
    </citation>
    <scope>NUCLEOTIDE SEQUENCE</scope>
    <source>
        <strain evidence="2">9144</strain>
    </source>
</reference>
<accession>A0AAD6Y6W1</accession>
<feature type="compositionally biased region" description="Low complexity" evidence="1">
    <location>
        <begin position="769"/>
        <end position="792"/>
    </location>
</feature>
<protein>
    <submittedName>
        <fullName evidence="2">Uncharacterized protein</fullName>
    </submittedName>
</protein>
<dbReference type="AlphaFoldDB" id="A0AAD6Y6W1"/>
<keyword evidence="3" id="KW-1185">Reference proteome</keyword>
<evidence type="ECO:0000256" key="1">
    <source>
        <dbReference type="SAM" id="MobiDB-lite"/>
    </source>
</evidence>
<evidence type="ECO:0000313" key="3">
    <source>
        <dbReference type="Proteomes" id="UP001219525"/>
    </source>
</evidence>
<feature type="region of interest" description="Disordered" evidence="1">
    <location>
        <begin position="736"/>
        <end position="755"/>
    </location>
</feature>
<feature type="region of interest" description="Disordered" evidence="1">
    <location>
        <begin position="532"/>
        <end position="574"/>
    </location>
</feature>